<keyword evidence="3" id="KW-1185">Reference proteome</keyword>
<protein>
    <submittedName>
        <fullName evidence="2">Uncharacterized protein</fullName>
    </submittedName>
</protein>
<feature type="transmembrane region" description="Helical" evidence="1">
    <location>
        <begin position="115"/>
        <end position="135"/>
    </location>
</feature>
<keyword evidence="1" id="KW-1133">Transmembrane helix</keyword>
<name>A0AAD7CKQ3_9AGAR</name>
<proteinExistence type="predicted"/>
<dbReference type="AlphaFoldDB" id="A0AAD7CKQ3"/>
<evidence type="ECO:0000256" key="1">
    <source>
        <dbReference type="SAM" id="Phobius"/>
    </source>
</evidence>
<feature type="non-terminal residue" evidence="2">
    <location>
        <position position="138"/>
    </location>
</feature>
<gene>
    <name evidence="2" type="ORF">FB45DRAFT_1078780</name>
</gene>
<keyword evidence="1" id="KW-0812">Transmembrane</keyword>
<keyword evidence="1" id="KW-0472">Membrane</keyword>
<accession>A0AAD7CKQ3</accession>
<reference evidence="2" key="1">
    <citation type="submission" date="2023-03" db="EMBL/GenBank/DDBJ databases">
        <title>Massive genome expansion in bonnet fungi (Mycena s.s.) driven by repeated elements and novel gene families across ecological guilds.</title>
        <authorList>
            <consortium name="Lawrence Berkeley National Laboratory"/>
            <person name="Harder C.B."/>
            <person name="Miyauchi S."/>
            <person name="Viragh M."/>
            <person name="Kuo A."/>
            <person name="Thoen E."/>
            <person name="Andreopoulos B."/>
            <person name="Lu D."/>
            <person name="Skrede I."/>
            <person name="Drula E."/>
            <person name="Henrissat B."/>
            <person name="Morin E."/>
            <person name="Kohler A."/>
            <person name="Barry K."/>
            <person name="LaButti K."/>
            <person name="Morin E."/>
            <person name="Salamov A."/>
            <person name="Lipzen A."/>
            <person name="Mereny Z."/>
            <person name="Hegedus B."/>
            <person name="Baldrian P."/>
            <person name="Stursova M."/>
            <person name="Weitz H."/>
            <person name="Taylor A."/>
            <person name="Grigoriev I.V."/>
            <person name="Nagy L.G."/>
            <person name="Martin F."/>
            <person name="Kauserud H."/>
        </authorList>
    </citation>
    <scope>NUCLEOTIDE SEQUENCE</scope>
    <source>
        <strain evidence="2">9284</strain>
    </source>
</reference>
<dbReference type="Proteomes" id="UP001221142">
    <property type="component" value="Unassembled WGS sequence"/>
</dbReference>
<organism evidence="2 3">
    <name type="scientific">Roridomyces roridus</name>
    <dbReference type="NCBI Taxonomy" id="1738132"/>
    <lineage>
        <taxon>Eukaryota</taxon>
        <taxon>Fungi</taxon>
        <taxon>Dikarya</taxon>
        <taxon>Basidiomycota</taxon>
        <taxon>Agaricomycotina</taxon>
        <taxon>Agaricomycetes</taxon>
        <taxon>Agaricomycetidae</taxon>
        <taxon>Agaricales</taxon>
        <taxon>Marasmiineae</taxon>
        <taxon>Mycenaceae</taxon>
        <taxon>Roridomyces</taxon>
    </lineage>
</organism>
<evidence type="ECO:0000313" key="3">
    <source>
        <dbReference type="Proteomes" id="UP001221142"/>
    </source>
</evidence>
<comment type="caution">
    <text evidence="2">The sequence shown here is derived from an EMBL/GenBank/DDBJ whole genome shotgun (WGS) entry which is preliminary data.</text>
</comment>
<dbReference type="EMBL" id="JARKIF010000001">
    <property type="protein sequence ID" value="KAJ7651211.1"/>
    <property type="molecule type" value="Genomic_DNA"/>
</dbReference>
<evidence type="ECO:0000313" key="2">
    <source>
        <dbReference type="EMBL" id="KAJ7651211.1"/>
    </source>
</evidence>
<sequence length="138" mass="15465">YWSLDPSGAPALSPEQAERFGFPSLQLSTRYWIRTWEDKVYEALRDFHTAKGFDPYSQEAAQHHNYPLYEVDGDGLHPLSRILEVSENDPDTTAGAVSGGDKGFNDVVPSRWSPISVRLALILLLGAMAMYKYLFGLV</sequence>